<feature type="chain" id="PRO_5047329622" evidence="3">
    <location>
        <begin position="35"/>
        <end position="1076"/>
    </location>
</feature>
<dbReference type="PANTHER" id="PTHR45982:SF1">
    <property type="entry name" value="REGULATOR OF CHROMOSOME CONDENSATION"/>
    <property type="match status" value="1"/>
</dbReference>
<dbReference type="Proteomes" id="UP000664369">
    <property type="component" value="Unassembled WGS sequence"/>
</dbReference>
<keyword evidence="1" id="KW-0344">Guanine-nucleotide releasing factor</keyword>
<feature type="signal peptide" evidence="3">
    <location>
        <begin position="1"/>
        <end position="34"/>
    </location>
</feature>
<keyword evidence="2" id="KW-0677">Repeat</keyword>
<protein>
    <submittedName>
        <fullName evidence="5">IPT/TIG domain-containing protein</fullName>
    </submittedName>
</protein>
<evidence type="ECO:0000256" key="3">
    <source>
        <dbReference type="SAM" id="SignalP"/>
    </source>
</evidence>
<dbReference type="SUPFAM" id="SSF50985">
    <property type="entry name" value="RCC1/BLIP-II"/>
    <property type="match status" value="1"/>
</dbReference>
<dbReference type="PANTHER" id="PTHR45982">
    <property type="entry name" value="REGULATOR OF CHROMOSOME CONDENSATION"/>
    <property type="match status" value="1"/>
</dbReference>
<dbReference type="EMBL" id="JAGETZ010000017">
    <property type="protein sequence ID" value="MBO2012489.1"/>
    <property type="molecule type" value="Genomic_DNA"/>
</dbReference>
<dbReference type="PROSITE" id="PS00626">
    <property type="entry name" value="RCC1_2"/>
    <property type="match status" value="2"/>
</dbReference>
<dbReference type="Pfam" id="PF00415">
    <property type="entry name" value="RCC1"/>
    <property type="match status" value="3"/>
</dbReference>
<dbReference type="NCBIfam" id="TIGR04183">
    <property type="entry name" value="Por_Secre_tail"/>
    <property type="match status" value="1"/>
</dbReference>
<evidence type="ECO:0000256" key="2">
    <source>
        <dbReference type="ARBA" id="ARBA00022737"/>
    </source>
</evidence>
<reference evidence="5 6" key="1">
    <citation type="submission" date="2021-03" db="EMBL/GenBank/DDBJ databases">
        <authorList>
            <person name="Kim M.K."/>
        </authorList>
    </citation>
    <scope>NUCLEOTIDE SEQUENCE [LARGE SCALE GENOMIC DNA]</scope>
    <source>
        <strain evidence="5 6">BT442</strain>
    </source>
</reference>
<gene>
    <name evidence="5" type="ORF">J4E00_25730</name>
</gene>
<evidence type="ECO:0000313" key="5">
    <source>
        <dbReference type="EMBL" id="MBO2012489.1"/>
    </source>
</evidence>
<proteinExistence type="predicted"/>
<dbReference type="PROSITE" id="PS50012">
    <property type="entry name" value="RCC1_3"/>
    <property type="match status" value="6"/>
</dbReference>
<dbReference type="RefSeq" id="WP_208178225.1">
    <property type="nucleotide sequence ID" value="NZ_JAGETZ010000017.1"/>
</dbReference>
<evidence type="ECO:0000256" key="1">
    <source>
        <dbReference type="ARBA" id="ARBA00022658"/>
    </source>
</evidence>
<dbReference type="SUPFAM" id="SSF81296">
    <property type="entry name" value="E set domains"/>
    <property type="match status" value="2"/>
</dbReference>
<dbReference type="PRINTS" id="PR00633">
    <property type="entry name" value="RCCNDNSATION"/>
</dbReference>
<evidence type="ECO:0000259" key="4">
    <source>
        <dbReference type="Pfam" id="PF25390"/>
    </source>
</evidence>
<dbReference type="InterPro" id="IPR000408">
    <property type="entry name" value="Reg_chr_condens"/>
</dbReference>
<dbReference type="Pfam" id="PF25390">
    <property type="entry name" value="WD40_RLD"/>
    <property type="match status" value="1"/>
</dbReference>
<dbReference type="InterPro" id="IPR013783">
    <property type="entry name" value="Ig-like_fold"/>
</dbReference>
<dbReference type="InterPro" id="IPR058923">
    <property type="entry name" value="RCC1-like_dom"/>
</dbReference>
<dbReference type="Gene3D" id="2.60.40.10">
    <property type="entry name" value="Immunoglobulins"/>
    <property type="match status" value="4"/>
</dbReference>
<comment type="caution">
    <text evidence="5">The sequence shown here is derived from an EMBL/GenBank/DDBJ whole genome shotgun (WGS) entry which is preliminary data.</text>
</comment>
<dbReference type="InterPro" id="IPR014756">
    <property type="entry name" value="Ig_E-set"/>
</dbReference>
<organism evidence="5 6">
    <name type="scientific">Hymenobacter negativus</name>
    <dbReference type="NCBI Taxonomy" id="2795026"/>
    <lineage>
        <taxon>Bacteria</taxon>
        <taxon>Pseudomonadati</taxon>
        <taxon>Bacteroidota</taxon>
        <taxon>Cytophagia</taxon>
        <taxon>Cytophagales</taxon>
        <taxon>Hymenobacteraceae</taxon>
        <taxon>Hymenobacter</taxon>
    </lineage>
</organism>
<keyword evidence="3" id="KW-0732">Signal</keyword>
<dbReference type="InterPro" id="IPR009091">
    <property type="entry name" value="RCC1/BLIP-II"/>
</dbReference>
<name>A0ABS3QP16_9BACT</name>
<dbReference type="InterPro" id="IPR051553">
    <property type="entry name" value="Ran_GTPase-activating"/>
</dbReference>
<keyword evidence="6" id="KW-1185">Reference proteome</keyword>
<dbReference type="Gene3D" id="2.130.10.30">
    <property type="entry name" value="Regulator of chromosome condensation 1/beta-lactamase-inhibitor protein II"/>
    <property type="match status" value="2"/>
</dbReference>
<accession>A0ABS3QP16</accession>
<sequence length="1076" mass="107565">MKALLPSFSIRRPLSWALALALLPLLLVGRVAHAQAPTITSFTPGSGPTGTTVTVTGTNLSTATAARVNGVAGTITGTPSATSVTFTVGAGSTTGPVSMTTPGGTATSGSPFTVTVPPTLTAVAPSMGGPGTVVTLTGTDLTGTTSIRFTGAAGVKTISTGFTVNPAGTRITGVVVPAGARSGPITVTNGAGTSPVGPALFWRVQPLAAGYSHTVSVRADGTLWAWGDNTAGQLGDGSASQRLSPVRVGTATSWTSVAAGRAHTAAVRADGTLWTWGNNTYGQLGTGNTTPQAAPVQVGTATSWVSVAAGEYHTVAVRADGTLWTWGYNSSGQLGRGSADIGAHATPVQVGTATSWTSVAAGSAHTLAVRADGSLYAWGYNVYGALGQGNAGGGTDLYVPTRVGTGTAWVSVAAAALQSLAVQADGTLWSWGDGYSYQLGHGNNSDQYSPVQVGTATSWASVESGNNYSAAVRADGSLWTWGNNDVGQLGQGNAGAGTAQSVPTRLGTGTDWTSVVAGDFQLAGERSCRAVWGWGANDNGQVGDGSTSPRTSPVLVFNGVALHSFSPASAVPGATVAVTGAGLLGLSALTVNGANALPSVTGLTDTGFSFVVPAGAAPTGTTTVSASCGSASSAGFSLPVPTLSSVSPSAELAGMPVAITGTGFTAASTVSFGGVAATSVTYNSATSLTATVPAGAALGSSPIVVSTSGGTSTSSPAFTVLGVYASTTSCLTTTAYAATGDGSWHYLLAPTGAVVAALQDTRAALGNVTVSFQATGSASAVRQDGRGRKYLDRNFRLTASGGNTFTGQTVNLRFYGLTSEFTRLQAADASVSYANLKATQYSGPNEDCQLANNSATGDYRTLMATASTPGSGVTWFVSNVTVADHFSEFYLTGSAAPLPVALTAFTAEAKGEAVLLNWATASEQHSARFEVERSTDGRAFNKIGEIAAQGTKASPTDYAFRDEKLTTSLFHHLTAYYRLRQVDVDGTASYSPVRTVALAGAAAGLALFPNPAHDGAATLTGAAPGSSVTVFDALGRPVTSATADASGTAALVLPAGLPAGVYVVRVGTRSIKLTVE</sequence>
<feature type="domain" description="RCC1-like" evidence="4">
    <location>
        <begin position="203"/>
        <end position="403"/>
    </location>
</feature>
<dbReference type="InterPro" id="IPR026444">
    <property type="entry name" value="Secre_tail"/>
</dbReference>
<evidence type="ECO:0000313" key="6">
    <source>
        <dbReference type="Proteomes" id="UP000664369"/>
    </source>
</evidence>